<name>A0A133XHH4_9RHOO</name>
<dbReference type="STRING" id="281362.AT959_13735"/>
<dbReference type="SMART" id="SM00471">
    <property type="entry name" value="HDc"/>
    <property type="match status" value="1"/>
</dbReference>
<dbReference type="PROSITE" id="PS51832">
    <property type="entry name" value="HD_GYP"/>
    <property type="match status" value="1"/>
</dbReference>
<protein>
    <submittedName>
        <fullName evidence="2">Phosphohydrolase</fullName>
    </submittedName>
</protein>
<evidence type="ECO:0000259" key="1">
    <source>
        <dbReference type="PROSITE" id="PS51832"/>
    </source>
</evidence>
<dbReference type="PANTHER" id="PTHR43155">
    <property type="entry name" value="CYCLIC DI-GMP PHOSPHODIESTERASE PA4108-RELATED"/>
    <property type="match status" value="1"/>
</dbReference>
<feature type="domain" description="HD-GYP" evidence="1">
    <location>
        <begin position="7"/>
        <end position="202"/>
    </location>
</feature>
<sequence length="202" mass="22536">MLNPTPDAVPMQNIARSLSVALGERDHHTQIHSERVVQLSAELGCHLKLSARELELLTLGAQFHDLGKIGIPDQVLRKPSSFEENEWECMKQHTVIGERIILAIGDEKSPEVARIVRHHHENFDGSGYPDGLRGTDIPLFARIISLTDSYDAMAVTRPYHKARQHQAVMDILSQEAGGKHDPDLLHAFCAVIEKSDMRAAQD</sequence>
<dbReference type="Gene3D" id="1.10.3210.10">
    <property type="entry name" value="Hypothetical protein af1432"/>
    <property type="match status" value="1"/>
</dbReference>
<dbReference type="PANTHER" id="PTHR43155:SF2">
    <property type="entry name" value="CYCLIC DI-GMP PHOSPHODIESTERASE PA4108"/>
    <property type="match status" value="1"/>
</dbReference>
<evidence type="ECO:0000313" key="3">
    <source>
        <dbReference type="Proteomes" id="UP000070186"/>
    </source>
</evidence>
<reference evidence="2 3" key="1">
    <citation type="submission" date="2015-12" db="EMBL/GenBank/DDBJ databases">
        <title>Nitrous oxide reduction kinetics distinguish bacteria harboring typical versus atypical NosZ.</title>
        <authorList>
            <person name="Yoon S."/>
            <person name="Nissen S."/>
            <person name="Park D."/>
            <person name="Sanford R.A."/>
            <person name="Loeffler F.E."/>
        </authorList>
    </citation>
    <scope>NUCLEOTIDE SEQUENCE [LARGE SCALE GENOMIC DNA]</scope>
    <source>
        <strain evidence="2 3">ATCC BAA-841</strain>
    </source>
</reference>
<gene>
    <name evidence="2" type="ORF">AT959_13735</name>
</gene>
<dbReference type="SUPFAM" id="SSF109604">
    <property type="entry name" value="HD-domain/PDEase-like"/>
    <property type="match status" value="1"/>
</dbReference>
<dbReference type="AlphaFoldDB" id="A0A133XHH4"/>
<organism evidence="2 3">
    <name type="scientific">Dechloromonas denitrificans</name>
    <dbReference type="NCBI Taxonomy" id="281362"/>
    <lineage>
        <taxon>Bacteria</taxon>
        <taxon>Pseudomonadati</taxon>
        <taxon>Pseudomonadota</taxon>
        <taxon>Betaproteobacteria</taxon>
        <taxon>Rhodocyclales</taxon>
        <taxon>Azonexaceae</taxon>
        <taxon>Dechloromonas</taxon>
    </lineage>
</organism>
<keyword evidence="2" id="KW-0378">Hydrolase</keyword>
<dbReference type="RefSeq" id="WP_066883982.1">
    <property type="nucleotide sequence ID" value="NZ_LODL01000021.1"/>
</dbReference>
<dbReference type="CDD" id="cd00077">
    <property type="entry name" value="HDc"/>
    <property type="match status" value="1"/>
</dbReference>
<dbReference type="InterPro" id="IPR037522">
    <property type="entry name" value="HD_GYP_dom"/>
</dbReference>
<dbReference type="Proteomes" id="UP000070186">
    <property type="component" value="Unassembled WGS sequence"/>
</dbReference>
<dbReference type="GO" id="GO:0008081">
    <property type="term" value="F:phosphoric diester hydrolase activity"/>
    <property type="evidence" value="ECO:0007669"/>
    <property type="project" value="UniProtKB-ARBA"/>
</dbReference>
<accession>A0A133XHH4</accession>
<dbReference type="EMBL" id="LODL01000021">
    <property type="protein sequence ID" value="KXB30397.1"/>
    <property type="molecule type" value="Genomic_DNA"/>
</dbReference>
<dbReference type="Pfam" id="PF13487">
    <property type="entry name" value="HD_5"/>
    <property type="match status" value="1"/>
</dbReference>
<proteinExistence type="predicted"/>
<comment type="caution">
    <text evidence="2">The sequence shown here is derived from an EMBL/GenBank/DDBJ whole genome shotgun (WGS) entry which is preliminary data.</text>
</comment>
<evidence type="ECO:0000313" key="2">
    <source>
        <dbReference type="EMBL" id="KXB30397.1"/>
    </source>
</evidence>
<keyword evidence="3" id="KW-1185">Reference proteome</keyword>
<dbReference type="InterPro" id="IPR003607">
    <property type="entry name" value="HD/PDEase_dom"/>
</dbReference>